<dbReference type="PRINTS" id="PR00036">
    <property type="entry name" value="HTHLACI"/>
</dbReference>
<keyword evidence="3" id="KW-0804">Transcription</keyword>
<evidence type="ECO:0000259" key="4">
    <source>
        <dbReference type="PROSITE" id="PS50932"/>
    </source>
</evidence>
<sequence length="335" mass="37399">MSTIKDVAKLAGVSPSTVSRVLSGSGPSAASERTKEKIWEAVRRTGYQANETARKLRKTAPEAGEPEQTIDCILARELDAFIDPFLYSLRRNMEEDLFKNGYRLRAQFGISDMERYLSDDCRRDAAIILGRVDMQSLKIIKNNYRHLIYTGLQDLDLGIDSVICRGYDAISTAIDYLTGLGHRRICYLGETKNEERYTAYVDKCRELGLGFDKSLVVDVPFTPSDSYNGLKKAVEAGLDCTAIICANDASALGVMKLLKEKRIAIPTAMSVIGVNDMENTRFLEPMLTTLSVHTAEMGGHVVRLLIDRIKKRHFTPVKLYIPSHLIIRDSCAPPL</sequence>
<dbReference type="Gene3D" id="3.40.50.2300">
    <property type="match status" value="2"/>
</dbReference>
<evidence type="ECO:0000256" key="3">
    <source>
        <dbReference type="ARBA" id="ARBA00023163"/>
    </source>
</evidence>
<dbReference type="PANTHER" id="PTHR30146">
    <property type="entry name" value="LACI-RELATED TRANSCRIPTIONAL REPRESSOR"/>
    <property type="match status" value="1"/>
</dbReference>
<dbReference type="AlphaFoldDB" id="A0A9D1FDU6"/>
<reference evidence="5" key="2">
    <citation type="journal article" date="2021" name="PeerJ">
        <title>Extensive microbial diversity within the chicken gut microbiome revealed by metagenomics and culture.</title>
        <authorList>
            <person name="Gilroy R."/>
            <person name="Ravi A."/>
            <person name="Getino M."/>
            <person name="Pursley I."/>
            <person name="Horton D.L."/>
            <person name="Alikhan N.F."/>
            <person name="Baker D."/>
            <person name="Gharbi K."/>
            <person name="Hall N."/>
            <person name="Watson M."/>
            <person name="Adriaenssens E.M."/>
            <person name="Foster-Nyarko E."/>
            <person name="Jarju S."/>
            <person name="Secka A."/>
            <person name="Antonio M."/>
            <person name="Oren A."/>
            <person name="Chaudhuri R.R."/>
            <person name="La Ragione R."/>
            <person name="Hildebrand F."/>
            <person name="Pallen M.J."/>
        </authorList>
    </citation>
    <scope>NUCLEOTIDE SEQUENCE</scope>
    <source>
        <strain evidence="5">ChiHjej10B9-9673</strain>
    </source>
</reference>
<accession>A0A9D1FDU6</accession>
<evidence type="ECO:0000256" key="1">
    <source>
        <dbReference type="ARBA" id="ARBA00023015"/>
    </source>
</evidence>
<dbReference type="Proteomes" id="UP000824001">
    <property type="component" value="Unassembled WGS sequence"/>
</dbReference>
<reference evidence="5" key="1">
    <citation type="submission" date="2020-10" db="EMBL/GenBank/DDBJ databases">
        <authorList>
            <person name="Gilroy R."/>
        </authorList>
    </citation>
    <scope>NUCLEOTIDE SEQUENCE</scope>
    <source>
        <strain evidence="5">ChiHjej10B9-9673</strain>
    </source>
</reference>
<dbReference type="InterPro" id="IPR000843">
    <property type="entry name" value="HTH_LacI"/>
</dbReference>
<evidence type="ECO:0000256" key="2">
    <source>
        <dbReference type="ARBA" id="ARBA00023125"/>
    </source>
</evidence>
<proteinExistence type="predicted"/>
<evidence type="ECO:0000313" key="5">
    <source>
        <dbReference type="EMBL" id="HIS67078.1"/>
    </source>
</evidence>
<dbReference type="PROSITE" id="PS50932">
    <property type="entry name" value="HTH_LACI_2"/>
    <property type="match status" value="1"/>
</dbReference>
<dbReference type="SUPFAM" id="SSF47413">
    <property type="entry name" value="lambda repressor-like DNA-binding domains"/>
    <property type="match status" value="1"/>
</dbReference>
<feature type="domain" description="HTH lacI-type" evidence="4">
    <location>
        <begin position="2"/>
        <end position="58"/>
    </location>
</feature>
<dbReference type="InterPro" id="IPR028082">
    <property type="entry name" value="Peripla_BP_I"/>
</dbReference>
<dbReference type="CDD" id="cd01392">
    <property type="entry name" value="HTH_LacI"/>
    <property type="match status" value="1"/>
</dbReference>
<dbReference type="Pfam" id="PF00356">
    <property type="entry name" value="LacI"/>
    <property type="match status" value="1"/>
</dbReference>
<dbReference type="Pfam" id="PF13377">
    <property type="entry name" value="Peripla_BP_3"/>
    <property type="match status" value="1"/>
</dbReference>
<dbReference type="InterPro" id="IPR046335">
    <property type="entry name" value="LacI/GalR-like_sensor"/>
</dbReference>
<comment type="caution">
    <text evidence="5">The sequence shown here is derived from an EMBL/GenBank/DDBJ whole genome shotgun (WGS) entry which is preliminary data.</text>
</comment>
<keyword evidence="2 5" id="KW-0238">DNA-binding</keyword>
<dbReference type="SUPFAM" id="SSF53822">
    <property type="entry name" value="Periplasmic binding protein-like I"/>
    <property type="match status" value="1"/>
</dbReference>
<protein>
    <submittedName>
        <fullName evidence="5">LacI family DNA-binding transcriptional regulator</fullName>
    </submittedName>
</protein>
<evidence type="ECO:0000313" key="6">
    <source>
        <dbReference type="Proteomes" id="UP000824001"/>
    </source>
</evidence>
<organism evidence="5 6">
    <name type="scientific">Candidatus Scatomorpha merdipullorum</name>
    <dbReference type="NCBI Taxonomy" id="2840927"/>
    <lineage>
        <taxon>Bacteria</taxon>
        <taxon>Bacillati</taxon>
        <taxon>Bacillota</taxon>
        <taxon>Clostridia</taxon>
        <taxon>Eubacteriales</taxon>
        <taxon>Candidatus Scatomorpha</taxon>
    </lineage>
</organism>
<dbReference type="Gene3D" id="1.10.260.40">
    <property type="entry name" value="lambda repressor-like DNA-binding domains"/>
    <property type="match status" value="1"/>
</dbReference>
<keyword evidence="1" id="KW-0805">Transcription regulation</keyword>
<dbReference type="PANTHER" id="PTHR30146:SF109">
    <property type="entry name" value="HTH-TYPE TRANSCRIPTIONAL REGULATOR GALS"/>
    <property type="match status" value="1"/>
</dbReference>
<dbReference type="PROSITE" id="PS00356">
    <property type="entry name" value="HTH_LACI_1"/>
    <property type="match status" value="1"/>
</dbReference>
<dbReference type="GO" id="GO:0003700">
    <property type="term" value="F:DNA-binding transcription factor activity"/>
    <property type="evidence" value="ECO:0007669"/>
    <property type="project" value="TreeGrafter"/>
</dbReference>
<gene>
    <name evidence="5" type="ORF">IAC18_05885</name>
</gene>
<name>A0A9D1FDU6_9FIRM</name>
<dbReference type="EMBL" id="DVJK01000161">
    <property type="protein sequence ID" value="HIS67078.1"/>
    <property type="molecule type" value="Genomic_DNA"/>
</dbReference>
<dbReference type="CDD" id="cd01544">
    <property type="entry name" value="PBP1_GalR"/>
    <property type="match status" value="1"/>
</dbReference>
<dbReference type="GO" id="GO:0000976">
    <property type="term" value="F:transcription cis-regulatory region binding"/>
    <property type="evidence" value="ECO:0007669"/>
    <property type="project" value="TreeGrafter"/>
</dbReference>
<dbReference type="SMART" id="SM00354">
    <property type="entry name" value="HTH_LACI"/>
    <property type="match status" value="1"/>
</dbReference>
<dbReference type="InterPro" id="IPR010982">
    <property type="entry name" value="Lambda_DNA-bd_dom_sf"/>
</dbReference>